<keyword evidence="3" id="KW-1185">Reference proteome</keyword>
<proteinExistence type="predicted"/>
<dbReference type="OrthoDB" id="7477356at2"/>
<dbReference type="InterPro" id="IPR011129">
    <property type="entry name" value="CSD"/>
</dbReference>
<gene>
    <name evidence="2" type="ORF">GY22_09885</name>
</gene>
<dbReference type="PANTHER" id="PTHR11544">
    <property type="entry name" value="COLD SHOCK DOMAIN CONTAINING PROTEINS"/>
    <property type="match status" value="1"/>
</dbReference>
<dbReference type="InterPro" id="IPR050181">
    <property type="entry name" value="Cold_shock_domain"/>
</dbReference>
<protein>
    <submittedName>
        <fullName evidence="2">Cold-shock protein</fullName>
    </submittedName>
</protein>
<dbReference type="Gene3D" id="2.40.50.140">
    <property type="entry name" value="Nucleic acid-binding proteins"/>
    <property type="match status" value="1"/>
</dbReference>
<dbReference type="GO" id="GO:0003676">
    <property type="term" value="F:nucleic acid binding"/>
    <property type="evidence" value="ECO:0007669"/>
    <property type="project" value="InterPro"/>
</dbReference>
<dbReference type="SMART" id="SM00357">
    <property type="entry name" value="CSP"/>
    <property type="match status" value="1"/>
</dbReference>
<dbReference type="Proteomes" id="UP000030466">
    <property type="component" value="Unassembled WGS sequence"/>
</dbReference>
<dbReference type="InterPro" id="IPR012340">
    <property type="entry name" value="NA-bd_OB-fold"/>
</dbReference>
<dbReference type="Pfam" id="PF00313">
    <property type="entry name" value="CSD"/>
    <property type="match status" value="1"/>
</dbReference>
<sequence>MPTGKVKWFDAKKGFGFLAADDGQEVFLPSSALPSGATTVKPGTRMEFGVAQGRRGAQALSVRILDRTPSVAKNVRKPADEMAVITEDLIKLLDEMSNGLHRGRYPDSAHGKKIAAILRTVADNLDV</sequence>
<comment type="caution">
    <text evidence="2">The sequence shown here is derived from an EMBL/GenBank/DDBJ whole genome shotgun (WGS) entry which is preliminary data.</text>
</comment>
<name>A0A0A6YCF0_KOCRO</name>
<dbReference type="EMBL" id="JSUH01000008">
    <property type="protein sequence ID" value="KHD97322.1"/>
    <property type="molecule type" value="Genomic_DNA"/>
</dbReference>
<dbReference type="PRINTS" id="PR00050">
    <property type="entry name" value="COLDSHOCK"/>
</dbReference>
<dbReference type="PROSITE" id="PS51857">
    <property type="entry name" value="CSD_2"/>
    <property type="match status" value="1"/>
</dbReference>
<dbReference type="CDD" id="cd04458">
    <property type="entry name" value="CSP_CDS"/>
    <property type="match status" value="1"/>
</dbReference>
<reference evidence="2 3" key="1">
    <citation type="journal article" date="2003" name="Int. J. Syst. Evol. Microbiol.">
        <title>Kocuria polaris sp. nov., an orange-pigmented psychrophilic bacterium isolated from an Antarctic cyanobacterial mat sample.</title>
        <authorList>
            <person name="Reddy G.S."/>
            <person name="Prakash J.S."/>
            <person name="Prabahar V."/>
            <person name="Matsumoto G.I."/>
            <person name="Stackebrandt E."/>
            <person name="Shivaji S."/>
        </authorList>
    </citation>
    <scope>NUCLEOTIDE SEQUENCE [LARGE SCALE GENOMIC DNA]</scope>
    <source>
        <strain evidence="2 3">CMS 76or</strain>
    </source>
</reference>
<evidence type="ECO:0000259" key="1">
    <source>
        <dbReference type="PROSITE" id="PS51857"/>
    </source>
</evidence>
<dbReference type="InterPro" id="IPR002059">
    <property type="entry name" value="CSP_DNA-bd"/>
</dbReference>
<dbReference type="RefSeq" id="WP_017832742.1">
    <property type="nucleotide sequence ID" value="NZ_JSUH01000008.1"/>
</dbReference>
<accession>A0A0A6YCF0</accession>
<dbReference type="GeneID" id="64348061"/>
<dbReference type="SUPFAM" id="SSF50249">
    <property type="entry name" value="Nucleic acid-binding proteins"/>
    <property type="match status" value="1"/>
</dbReference>
<evidence type="ECO:0000313" key="3">
    <source>
        <dbReference type="Proteomes" id="UP000030466"/>
    </source>
</evidence>
<dbReference type="AlphaFoldDB" id="A0A0A6YCF0"/>
<evidence type="ECO:0000313" key="2">
    <source>
        <dbReference type="EMBL" id="KHD97322.1"/>
    </source>
</evidence>
<feature type="domain" description="CSD" evidence="1">
    <location>
        <begin position="1"/>
        <end position="64"/>
    </location>
</feature>
<organism evidence="2 3">
    <name type="scientific">Kocuria rosea subsp. polaris</name>
    <dbReference type="NCBI Taxonomy" id="136273"/>
    <lineage>
        <taxon>Bacteria</taxon>
        <taxon>Bacillati</taxon>
        <taxon>Actinomycetota</taxon>
        <taxon>Actinomycetes</taxon>
        <taxon>Micrococcales</taxon>
        <taxon>Micrococcaceae</taxon>
        <taxon>Kocuria</taxon>
    </lineage>
</organism>